<keyword evidence="1" id="KW-0732">Signal</keyword>
<evidence type="ECO:0000313" key="2">
    <source>
        <dbReference type="EMBL" id="JAC84900.1"/>
    </source>
</evidence>
<dbReference type="AlphaFoldDB" id="A0A069DMD9"/>
<feature type="signal peptide" evidence="1">
    <location>
        <begin position="1"/>
        <end position="20"/>
    </location>
</feature>
<evidence type="ECO:0000256" key="1">
    <source>
        <dbReference type="SAM" id="SignalP"/>
    </source>
</evidence>
<accession>A0A069DMD9</accession>
<name>A0A069DMD9_9CNID</name>
<reference evidence="2" key="1">
    <citation type="journal article" date="2014" name="PLoS Genet.">
        <title>Differential Responses to Wnt and PCP Disruption Predict Expression and Developmental Function of Conserved and Novel Genes in a Cnidarian.</title>
        <authorList>
            <person name="Lapebie P."/>
            <person name="Ruggiero A."/>
            <person name="Barreau C."/>
            <person name="Chevalier S."/>
            <person name="Chang P."/>
            <person name="Dru P."/>
            <person name="Houliston E."/>
            <person name="Momose T."/>
        </authorList>
    </citation>
    <scope>NUCLEOTIDE SEQUENCE</scope>
</reference>
<proteinExistence type="evidence at transcript level"/>
<sequence>MKLFIIAVALFAVVASEVQQDFFCSRDSDCDENACCTKVGICSDYVEEGGLCTIRSKLACGCRPGLDCVRSSFITKRCVDNNPGSGGF</sequence>
<protein>
    <submittedName>
        <fullName evidence="2">Dickkopf protein</fullName>
    </submittedName>
</protein>
<dbReference type="EMBL" id="GBGP01000297">
    <property type="protein sequence ID" value="JAC84900.1"/>
    <property type="molecule type" value="mRNA"/>
</dbReference>
<organism evidence="2">
    <name type="scientific">Clytia hemisphaerica</name>
    <dbReference type="NCBI Taxonomy" id="252671"/>
    <lineage>
        <taxon>Eukaryota</taxon>
        <taxon>Metazoa</taxon>
        <taxon>Cnidaria</taxon>
        <taxon>Hydrozoa</taxon>
        <taxon>Hydroidolina</taxon>
        <taxon>Leptothecata</taxon>
        <taxon>Obeliida</taxon>
        <taxon>Clytiidae</taxon>
        <taxon>Clytia</taxon>
    </lineage>
</organism>
<feature type="chain" id="PRO_5001660357" evidence="1">
    <location>
        <begin position="21"/>
        <end position="88"/>
    </location>
</feature>